<dbReference type="SMART" id="SM00787">
    <property type="entry name" value="Spc7"/>
    <property type="match status" value="1"/>
</dbReference>
<dbReference type="OrthoDB" id="5592879at2759"/>
<dbReference type="PANTHER" id="PTHR28260">
    <property type="entry name" value="SPINDLE POLE BODY COMPONENT SPC105"/>
    <property type="match status" value="1"/>
</dbReference>
<dbReference type="Pfam" id="PF08317">
    <property type="entry name" value="Spc7"/>
    <property type="match status" value="2"/>
</dbReference>
<dbReference type="GO" id="GO:0000776">
    <property type="term" value="C:kinetochore"/>
    <property type="evidence" value="ECO:0007669"/>
    <property type="project" value="TreeGrafter"/>
</dbReference>
<dbReference type="InterPro" id="IPR033338">
    <property type="entry name" value="Spc105/Spc7"/>
</dbReference>
<dbReference type="PANTHER" id="PTHR28260:SF1">
    <property type="entry name" value="SPINDLE POLE BODY COMPONENT SPC105"/>
    <property type="match status" value="1"/>
</dbReference>
<keyword evidence="4" id="KW-1185">Reference proteome</keyword>
<evidence type="ECO:0000259" key="2">
    <source>
        <dbReference type="SMART" id="SM00787"/>
    </source>
</evidence>
<organism evidence="3 4">
    <name type="scientific">Rhodocollybia butyracea</name>
    <dbReference type="NCBI Taxonomy" id="206335"/>
    <lineage>
        <taxon>Eukaryota</taxon>
        <taxon>Fungi</taxon>
        <taxon>Dikarya</taxon>
        <taxon>Basidiomycota</taxon>
        <taxon>Agaricomycotina</taxon>
        <taxon>Agaricomycetes</taxon>
        <taxon>Agaricomycetidae</taxon>
        <taxon>Agaricales</taxon>
        <taxon>Marasmiineae</taxon>
        <taxon>Omphalotaceae</taxon>
        <taxon>Rhodocollybia</taxon>
    </lineage>
</organism>
<proteinExistence type="predicted"/>
<protein>
    <submittedName>
        <fullName evidence="3">Spc7 kinetochore protein-domain-containing protein</fullName>
    </submittedName>
</protein>
<reference evidence="3" key="1">
    <citation type="submission" date="2020-11" db="EMBL/GenBank/DDBJ databases">
        <authorList>
            <consortium name="DOE Joint Genome Institute"/>
            <person name="Ahrendt S."/>
            <person name="Riley R."/>
            <person name="Andreopoulos W."/>
            <person name="Labutti K."/>
            <person name="Pangilinan J."/>
            <person name="Ruiz-Duenas F.J."/>
            <person name="Barrasa J.M."/>
            <person name="Sanchez-Garcia M."/>
            <person name="Camarero S."/>
            <person name="Miyauchi S."/>
            <person name="Serrano A."/>
            <person name="Linde D."/>
            <person name="Babiker R."/>
            <person name="Drula E."/>
            <person name="Ayuso-Fernandez I."/>
            <person name="Pacheco R."/>
            <person name="Padilla G."/>
            <person name="Ferreira P."/>
            <person name="Barriuso J."/>
            <person name="Kellner H."/>
            <person name="Castanera R."/>
            <person name="Alfaro M."/>
            <person name="Ramirez L."/>
            <person name="Pisabarro A.G."/>
            <person name="Kuo A."/>
            <person name="Tritt A."/>
            <person name="Lipzen A."/>
            <person name="He G."/>
            <person name="Yan M."/>
            <person name="Ng V."/>
            <person name="Cullen D."/>
            <person name="Martin F."/>
            <person name="Rosso M.-N."/>
            <person name="Henrissat B."/>
            <person name="Hibbett D."/>
            <person name="Martinez A.T."/>
            <person name="Grigoriev I.V."/>
        </authorList>
    </citation>
    <scope>NUCLEOTIDE SEQUENCE</scope>
    <source>
        <strain evidence="3">AH 40177</strain>
    </source>
</reference>
<dbReference type="InterPro" id="IPR013253">
    <property type="entry name" value="Spc7_domain"/>
</dbReference>
<name>A0A9P5Q0U1_9AGAR</name>
<gene>
    <name evidence="3" type="ORF">BDP27DRAFT_1417845</name>
</gene>
<evidence type="ECO:0000313" key="3">
    <source>
        <dbReference type="EMBL" id="KAF9072774.1"/>
    </source>
</evidence>
<dbReference type="GO" id="GO:1990758">
    <property type="term" value="P:mitotic sister chromatid biorientation"/>
    <property type="evidence" value="ECO:0007669"/>
    <property type="project" value="TreeGrafter"/>
</dbReference>
<feature type="domain" description="Spc7 kinetochore protein" evidence="2">
    <location>
        <begin position="1"/>
        <end position="275"/>
    </location>
</feature>
<comment type="caution">
    <text evidence="3">The sequence shown here is derived from an EMBL/GenBank/DDBJ whole genome shotgun (WGS) entry which is preliminary data.</text>
</comment>
<evidence type="ECO:0000256" key="1">
    <source>
        <dbReference type="SAM" id="Coils"/>
    </source>
</evidence>
<dbReference type="Pfam" id="PF18210">
    <property type="entry name" value="Knl1_RWD_C"/>
    <property type="match status" value="1"/>
</dbReference>
<feature type="coiled-coil region" evidence="1">
    <location>
        <begin position="137"/>
        <end position="210"/>
    </location>
</feature>
<dbReference type="GO" id="GO:0007094">
    <property type="term" value="P:mitotic spindle assembly checkpoint signaling"/>
    <property type="evidence" value="ECO:0007669"/>
    <property type="project" value="TreeGrafter"/>
</dbReference>
<dbReference type="Proteomes" id="UP000772434">
    <property type="component" value="Unassembled WGS sequence"/>
</dbReference>
<dbReference type="EMBL" id="JADNRY010000022">
    <property type="protein sequence ID" value="KAF9072774.1"/>
    <property type="molecule type" value="Genomic_DNA"/>
</dbReference>
<evidence type="ECO:0000313" key="4">
    <source>
        <dbReference type="Proteomes" id="UP000772434"/>
    </source>
</evidence>
<dbReference type="InterPro" id="IPR040850">
    <property type="entry name" value="Knl1_RWD_C"/>
</dbReference>
<accession>A0A9P5Q0U1</accession>
<keyword evidence="1" id="KW-0175">Coiled coil</keyword>
<sequence>MTDIKFMDLSAPRRSTYAAGQIPSLQPRNAAEIPLAEYAVAMAIDVPQLVLYSRVSRDLEDWVERSRADVMQHEEDAATHQLGLIRKNTRLQAKSEWYDWKLQWIERLKHTAQTAFHDLQKDAKTLAKLKTETDEIVPELQREYDEISRLLEAEQQEVAEIEKCDQEYLNELKTSIAEQNVEVESLRAEVKEADDRLQWLQERVENIGQQKREHTVAIAEANRLLQVQTNSTCAEVFRLKNELQTLEDLHMFHISKVQSDLFEYIYASEYHVIIPCRDYLPLTERIQILRLAEIVQRLADFWSSTTQIRAQLRQLSIKYPVEIEPRRQFSEFAARTMVLFPRKKAKVYISFIFNSETFACWPLSIGSLRWEVEVGYGPIDKQAVLKAVDQRMGQVTSSSNYACLIDACIEAQETCG</sequence>
<dbReference type="GO" id="GO:0034501">
    <property type="term" value="P:protein localization to kinetochore"/>
    <property type="evidence" value="ECO:0007669"/>
    <property type="project" value="TreeGrafter"/>
</dbReference>
<dbReference type="AlphaFoldDB" id="A0A9P5Q0U1"/>